<feature type="domain" description="Glycosyl transferase family 1" evidence="6">
    <location>
        <begin position="290"/>
        <end position="448"/>
    </location>
</feature>
<protein>
    <recommendedName>
        <fullName evidence="3">starch synthase</fullName>
        <ecNumber evidence="3">2.4.1.21</ecNumber>
    </recommendedName>
</protein>
<dbReference type="SUPFAM" id="SSF53756">
    <property type="entry name" value="UDP-Glycosyltransferase/glycogen phosphorylase"/>
    <property type="match status" value="1"/>
</dbReference>
<organism evidence="8">
    <name type="scientific">mine drainage metagenome</name>
    <dbReference type="NCBI Taxonomy" id="410659"/>
    <lineage>
        <taxon>unclassified sequences</taxon>
        <taxon>metagenomes</taxon>
        <taxon>ecological metagenomes</taxon>
    </lineage>
</organism>
<accession>A0A1J5TEJ5</accession>
<evidence type="ECO:0000259" key="7">
    <source>
        <dbReference type="Pfam" id="PF08323"/>
    </source>
</evidence>
<gene>
    <name evidence="8" type="primary">glgA_4</name>
    <name evidence="8" type="ORF">GALL_43960</name>
</gene>
<dbReference type="NCBIfam" id="TIGR02095">
    <property type="entry name" value="glgA"/>
    <property type="match status" value="1"/>
</dbReference>
<proteinExistence type="inferred from homology"/>
<evidence type="ECO:0000256" key="4">
    <source>
        <dbReference type="ARBA" id="ARBA00022676"/>
    </source>
</evidence>
<evidence type="ECO:0000256" key="2">
    <source>
        <dbReference type="ARBA" id="ARBA00010281"/>
    </source>
</evidence>
<name>A0A1J5TEJ5_9ZZZZ</name>
<dbReference type="InterPro" id="IPR001296">
    <property type="entry name" value="Glyco_trans_1"/>
</dbReference>
<dbReference type="GO" id="GO:0009011">
    <property type="term" value="F:alpha-1,4-glucan glucosyltransferase (ADP-glucose donor) activity"/>
    <property type="evidence" value="ECO:0007669"/>
    <property type="project" value="UniProtKB-EC"/>
</dbReference>
<evidence type="ECO:0000259" key="6">
    <source>
        <dbReference type="Pfam" id="PF00534"/>
    </source>
</evidence>
<dbReference type="CDD" id="cd03791">
    <property type="entry name" value="GT5_Glycogen_synthase_DULL1-like"/>
    <property type="match status" value="1"/>
</dbReference>
<dbReference type="Pfam" id="PF08323">
    <property type="entry name" value="Glyco_transf_5"/>
    <property type="match status" value="1"/>
</dbReference>
<evidence type="ECO:0000256" key="5">
    <source>
        <dbReference type="ARBA" id="ARBA00022679"/>
    </source>
</evidence>
<dbReference type="PANTHER" id="PTHR45825:SF11">
    <property type="entry name" value="ALPHA AMYLASE DOMAIN-CONTAINING PROTEIN"/>
    <property type="match status" value="1"/>
</dbReference>
<dbReference type="InterPro" id="IPR013534">
    <property type="entry name" value="Starch_synth_cat_dom"/>
</dbReference>
<dbReference type="InterPro" id="IPR011835">
    <property type="entry name" value="GS/SS"/>
</dbReference>
<dbReference type="EMBL" id="MLJW01000011">
    <property type="protein sequence ID" value="OIR14592.1"/>
    <property type="molecule type" value="Genomic_DNA"/>
</dbReference>
<keyword evidence="5 8" id="KW-0808">Transferase</keyword>
<dbReference type="GO" id="GO:0004373">
    <property type="term" value="F:alpha-1,4-glucan glucosyltransferase (UDP-glucose donor) activity"/>
    <property type="evidence" value="ECO:0007669"/>
    <property type="project" value="InterPro"/>
</dbReference>
<dbReference type="NCBIfam" id="NF001899">
    <property type="entry name" value="PRK00654.1-2"/>
    <property type="match status" value="1"/>
</dbReference>
<evidence type="ECO:0000313" key="8">
    <source>
        <dbReference type="EMBL" id="OIR14592.1"/>
    </source>
</evidence>
<dbReference type="GO" id="GO:0005829">
    <property type="term" value="C:cytosol"/>
    <property type="evidence" value="ECO:0007669"/>
    <property type="project" value="TreeGrafter"/>
</dbReference>
<keyword evidence="4 8" id="KW-0328">Glycosyltransferase</keyword>
<dbReference type="Gene3D" id="3.40.50.2000">
    <property type="entry name" value="Glycogen Phosphorylase B"/>
    <property type="match status" value="2"/>
</dbReference>
<sequence length="484" mass="53190">MKILFVTSEVHPLIKTGGLADVSAALPAALQALGEDVRLLIPGYTEVLDKLENKRTVATFAVFPGQPEVRLLSAKMPETGVPVYVLDAPRYYSRVAGPYQYELGGDWPDNPMRFGMLSRAGALLGSVDSPAAWRADIVHCNDWQSGLAPAYLQMTRSTHAKTVMAVHNMAFQGNFDRDWLQPLDLPQSCFDMHGVEFNGYLSFLKAGLHYADRIVTVSPTYAREIQATEMGYGMQGLLVARNGDVSGILNGIDEKEWDPATDKYLAATYDSSDLAPKASVKQALQQRLGLEINARAPVLGVVSRLTYQKGLDLLLECLPKLLDGGAQLVVLGSGEVDLERRYQQLAHRYPGRASVTVRFDEALSHQVMAGADIFLMPSRFEPCGLNQMYGMRYGTPPVVRKTGGLADSVTDAGEANGTGFVFDEPDTSVLYRTIVRAIECYRDENDFKRVQLNGMRRDVGWSTSAARYIELYRAIVAGVFLGSN</sequence>
<dbReference type="HAMAP" id="MF_00484">
    <property type="entry name" value="Glycogen_synth"/>
    <property type="match status" value="1"/>
</dbReference>
<dbReference type="PANTHER" id="PTHR45825">
    <property type="entry name" value="GRANULE-BOUND STARCH SYNTHASE 1, CHLOROPLASTIC/AMYLOPLASTIC"/>
    <property type="match status" value="1"/>
</dbReference>
<comment type="caution">
    <text evidence="8">The sequence shown here is derived from an EMBL/GenBank/DDBJ whole genome shotgun (WGS) entry which is preliminary data.</text>
</comment>
<dbReference type="GO" id="GO:0005978">
    <property type="term" value="P:glycogen biosynthetic process"/>
    <property type="evidence" value="ECO:0007669"/>
    <property type="project" value="TreeGrafter"/>
</dbReference>
<feature type="domain" description="Starch synthase catalytic" evidence="7">
    <location>
        <begin position="2"/>
        <end position="238"/>
    </location>
</feature>
<reference evidence="8" key="1">
    <citation type="submission" date="2016-10" db="EMBL/GenBank/DDBJ databases">
        <title>Sequence of Gallionella enrichment culture.</title>
        <authorList>
            <person name="Poehlein A."/>
            <person name="Muehling M."/>
            <person name="Daniel R."/>
        </authorList>
    </citation>
    <scope>NUCLEOTIDE SEQUENCE</scope>
</reference>
<comment type="similarity">
    <text evidence="2">Belongs to the glycosyltransferase 1 family. Bacterial/plant glycogen synthase subfamily.</text>
</comment>
<evidence type="ECO:0000256" key="3">
    <source>
        <dbReference type="ARBA" id="ARBA00012588"/>
    </source>
</evidence>
<comment type="catalytic activity">
    <reaction evidence="1">
        <text>[(1-&gt;4)-alpha-D-glucosyl](n) + ADP-alpha-D-glucose = [(1-&gt;4)-alpha-D-glucosyl](n+1) + ADP + H(+)</text>
        <dbReference type="Rhea" id="RHEA:18189"/>
        <dbReference type="Rhea" id="RHEA-COMP:9584"/>
        <dbReference type="Rhea" id="RHEA-COMP:9587"/>
        <dbReference type="ChEBI" id="CHEBI:15378"/>
        <dbReference type="ChEBI" id="CHEBI:15444"/>
        <dbReference type="ChEBI" id="CHEBI:57498"/>
        <dbReference type="ChEBI" id="CHEBI:456216"/>
        <dbReference type="EC" id="2.4.1.21"/>
    </reaction>
</comment>
<dbReference type="Pfam" id="PF00534">
    <property type="entry name" value="Glycos_transf_1"/>
    <property type="match status" value="1"/>
</dbReference>
<dbReference type="EC" id="2.4.1.21" evidence="3"/>
<dbReference type="AlphaFoldDB" id="A0A1J5TEJ5"/>
<evidence type="ECO:0000256" key="1">
    <source>
        <dbReference type="ARBA" id="ARBA00001478"/>
    </source>
</evidence>